<reference evidence="20 21" key="1">
    <citation type="submission" date="2018-03" db="EMBL/GenBank/DDBJ databases">
        <title>The ancient ancestry and fast evolution of plastids.</title>
        <authorList>
            <person name="Moore K.R."/>
            <person name="Magnabosco C."/>
            <person name="Momper L."/>
            <person name="Gold D.A."/>
            <person name="Bosak T."/>
            <person name="Fournier G.P."/>
        </authorList>
    </citation>
    <scope>NUCLEOTIDE SEQUENCE [LARGE SCALE GENOMIC DNA]</scope>
    <source>
        <strain evidence="20 21">CCALA 015</strain>
    </source>
</reference>
<evidence type="ECO:0000256" key="19">
    <source>
        <dbReference type="HAMAP-Rule" id="MF_00719"/>
    </source>
</evidence>
<evidence type="ECO:0000256" key="7">
    <source>
        <dbReference type="ARBA" id="ARBA00022475"/>
    </source>
</evidence>
<keyword evidence="13 19" id="KW-0472">Membrane</keyword>
<evidence type="ECO:0000256" key="18">
    <source>
        <dbReference type="ARBA" id="ARBA00049504"/>
    </source>
</evidence>
<evidence type="ECO:0000256" key="8">
    <source>
        <dbReference type="ARBA" id="ARBA00022573"/>
    </source>
</evidence>
<evidence type="ECO:0000256" key="16">
    <source>
        <dbReference type="ARBA" id="ARBA00032853"/>
    </source>
</evidence>
<gene>
    <name evidence="19" type="primary">cobS</name>
    <name evidence="20" type="ORF">C7B81_09050</name>
</gene>
<evidence type="ECO:0000256" key="17">
    <source>
        <dbReference type="ARBA" id="ARBA00048623"/>
    </source>
</evidence>
<evidence type="ECO:0000256" key="9">
    <source>
        <dbReference type="ARBA" id="ARBA00022679"/>
    </source>
</evidence>
<keyword evidence="10 19" id="KW-0812">Transmembrane</keyword>
<evidence type="ECO:0000256" key="15">
    <source>
        <dbReference type="ARBA" id="ARBA00032605"/>
    </source>
</evidence>
<dbReference type="RefSeq" id="WP_106220977.1">
    <property type="nucleotide sequence ID" value="NZ_PVWP01000005.1"/>
</dbReference>
<evidence type="ECO:0000256" key="6">
    <source>
        <dbReference type="ARBA" id="ARBA00015850"/>
    </source>
</evidence>
<dbReference type="PANTHER" id="PTHR34148:SF1">
    <property type="entry name" value="ADENOSYLCOBINAMIDE-GDP RIBAZOLETRANSFERASE"/>
    <property type="match status" value="1"/>
</dbReference>
<feature type="transmembrane region" description="Helical" evidence="19">
    <location>
        <begin position="109"/>
        <end position="132"/>
    </location>
</feature>
<evidence type="ECO:0000256" key="10">
    <source>
        <dbReference type="ARBA" id="ARBA00022692"/>
    </source>
</evidence>
<keyword evidence="8 19" id="KW-0169">Cobalamin biosynthesis</keyword>
<organism evidence="20 21">
    <name type="scientific">Aphanothece cf. minutissima CCALA 015</name>
    <dbReference type="NCBI Taxonomy" id="2107695"/>
    <lineage>
        <taxon>Bacteria</taxon>
        <taxon>Bacillati</taxon>
        <taxon>Cyanobacteriota</taxon>
        <taxon>Cyanophyceae</taxon>
        <taxon>Oscillatoriophycideae</taxon>
        <taxon>Chroococcales</taxon>
        <taxon>Aphanothecaceae</taxon>
        <taxon>Aphanothece</taxon>
    </lineage>
</organism>
<evidence type="ECO:0000313" key="21">
    <source>
        <dbReference type="Proteomes" id="UP000238218"/>
    </source>
</evidence>
<sequence length="256" mass="26658">MPRLSAPPWLRDLAGAWIFYSVLPAWPAPAPRFERIARFAPWIGAVLGALQGLLWWGLQGRVPLLAQVVLVLALGLWLSGGLHMDGVMDSADGLAAGDRCLEAMADSRVGASGVQALVLVLLLRAGALAMLGPAAPMALVWAAVGGRVAPLPAMAWFPYLRPGGSAGFHRDHGAGLAVELRPALLLLPPLLLLPWPGLAAWPVPAGVVALIPALVVPLVLGRRLGGHSGDSYGACVEWSESLGMLFIAAVLTAWAG</sequence>
<feature type="transmembrane region" description="Helical" evidence="19">
    <location>
        <begin position="39"/>
        <end position="58"/>
    </location>
</feature>
<comment type="subcellular location">
    <subcellularLocation>
        <location evidence="2 19">Cell membrane</location>
        <topology evidence="2 19">Multi-pass membrane protein</topology>
    </subcellularLocation>
</comment>
<evidence type="ECO:0000256" key="13">
    <source>
        <dbReference type="ARBA" id="ARBA00023136"/>
    </source>
</evidence>
<evidence type="ECO:0000256" key="1">
    <source>
        <dbReference type="ARBA" id="ARBA00001946"/>
    </source>
</evidence>
<dbReference type="PANTHER" id="PTHR34148">
    <property type="entry name" value="ADENOSYLCOBINAMIDE-GDP RIBAZOLETRANSFERASE"/>
    <property type="match status" value="1"/>
</dbReference>
<evidence type="ECO:0000256" key="12">
    <source>
        <dbReference type="ARBA" id="ARBA00022989"/>
    </source>
</evidence>
<dbReference type="Pfam" id="PF02654">
    <property type="entry name" value="CobS"/>
    <property type="match status" value="1"/>
</dbReference>
<feature type="transmembrane region" description="Helical" evidence="19">
    <location>
        <begin position="232"/>
        <end position="255"/>
    </location>
</feature>
<accession>A0ABX5F9Z8</accession>
<evidence type="ECO:0000256" key="11">
    <source>
        <dbReference type="ARBA" id="ARBA00022842"/>
    </source>
</evidence>
<evidence type="ECO:0000313" key="20">
    <source>
        <dbReference type="EMBL" id="PSB37640.1"/>
    </source>
</evidence>
<dbReference type="EC" id="2.7.8.26" evidence="5 19"/>
<comment type="pathway">
    <text evidence="3 19">Cofactor biosynthesis; adenosylcobalamin biosynthesis; adenosylcobalamin from cob(II)yrinate a,c-diamide: step 7/7.</text>
</comment>
<comment type="function">
    <text evidence="14 19">Joins adenosylcobinamide-GDP and alpha-ribazole to generate adenosylcobalamin (Ado-cobalamin). Also synthesizes adenosylcobalamin 5'-phosphate from adenosylcobinamide-GDP and alpha-ribazole 5'-phosphate.</text>
</comment>
<comment type="catalytic activity">
    <reaction evidence="18 19">
        <text>alpha-ribazole 5'-phosphate + adenosylcob(III)inamide-GDP = adenosylcob(III)alamin 5'-phosphate + GMP + H(+)</text>
        <dbReference type="Rhea" id="RHEA:23560"/>
        <dbReference type="ChEBI" id="CHEBI:15378"/>
        <dbReference type="ChEBI" id="CHEBI:57918"/>
        <dbReference type="ChEBI" id="CHEBI:58115"/>
        <dbReference type="ChEBI" id="CHEBI:60487"/>
        <dbReference type="ChEBI" id="CHEBI:60493"/>
        <dbReference type="EC" id="2.7.8.26"/>
    </reaction>
</comment>
<keyword evidence="9 19" id="KW-0808">Transferase</keyword>
<evidence type="ECO:0000256" key="5">
    <source>
        <dbReference type="ARBA" id="ARBA00013200"/>
    </source>
</evidence>
<feature type="transmembrane region" description="Helical" evidence="19">
    <location>
        <begin position="199"/>
        <end position="220"/>
    </location>
</feature>
<feature type="transmembrane region" description="Helical" evidence="19">
    <location>
        <begin position="64"/>
        <end position="82"/>
    </location>
</feature>
<proteinExistence type="inferred from homology"/>
<comment type="caution">
    <text evidence="20">The sequence shown here is derived from an EMBL/GenBank/DDBJ whole genome shotgun (WGS) entry which is preliminary data.</text>
</comment>
<comment type="catalytic activity">
    <reaction evidence="17 19">
        <text>alpha-ribazole + adenosylcob(III)inamide-GDP = adenosylcob(III)alamin + GMP + H(+)</text>
        <dbReference type="Rhea" id="RHEA:16049"/>
        <dbReference type="ChEBI" id="CHEBI:10329"/>
        <dbReference type="ChEBI" id="CHEBI:15378"/>
        <dbReference type="ChEBI" id="CHEBI:18408"/>
        <dbReference type="ChEBI" id="CHEBI:58115"/>
        <dbReference type="ChEBI" id="CHEBI:60487"/>
        <dbReference type="EC" id="2.7.8.26"/>
    </reaction>
</comment>
<dbReference type="EMBL" id="PVWP01000005">
    <property type="protein sequence ID" value="PSB37640.1"/>
    <property type="molecule type" value="Genomic_DNA"/>
</dbReference>
<dbReference type="InterPro" id="IPR003805">
    <property type="entry name" value="CobS"/>
</dbReference>
<evidence type="ECO:0000256" key="2">
    <source>
        <dbReference type="ARBA" id="ARBA00004651"/>
    </source>
</evidence>
<comment type="similarity">
    <text evidence="4 19">Belongs to the CobS family.</text>
</comment>
<evidence type="ECO:0000256" key="14">
    <source>
        <dbReference type="ARBA" id="ARBA00025228"/>
    </source>
</evidence>
<evidence type="ECO:0000256" key="3">
    <source>
        <dbReference type="ARBA" id="ARBA00004663"/>
    </source>
</evidence>
<evidence type="ECO:0000256" key="4">
    <source>
        <dbReference type="ARBA" id="ARBA00010561"/>
    </source>
</evidence>
<name>A0ABX5F9Z8_9CHRO</name>
<dbReference type="HAMAP" id="MF_00719">
    <property type="entry name" value="CobS"/>
    <property type="match status" value="1"/>
</dbReference>
<keyword evidence="21" id="KW-1185">Reference proteome</keyword>
<keyword evidence="12 19" id="KW-1133">Transmembrane helix</keyword>
<dbReference type="Proteomes" id="UP000238218">
    <property type="component" value="Unassembled WGS sequence"/>
</dbReference>
<keyword evidence="11 19" id="KW-0460">Magnesium</keyword>
<protein>
    <recommendedName>
        <fullName evidence="6 19">Adenosylcobinamide-GDP ribazoletransferase</fullName>
        <ecNumber evidence="5 19">2.7.8.26</ecNumber>
    </recommendedName>
    <alternativeName>
        <fullName evidence="16 19">Cobalamin synthase</fullName>
    </alternativeName>
    <alternativeName>
        <fullName evidence="15 19">Cobalamin-5'-phosphate synthase</fullName>
    </alternativeName>
</protein>
<feature type="transmembrane region" description="Helical" evidence="19">
    <location>
        <begin position="138"/>
        <end position="160"/>
    </location>
</feature>
<keyword evidence="7 19" id="KW-1003">Cell membrane</keyword>
<comment type="cofactor">
    <cofactor evidence="1 19">
        <name>Mg(2+)</name>
        <dbReference type="ChEBI" id="CHEBI:18420"/>
    </cofactor>
</comment>